<dbReference type="RefSeq" id="WP_233478846.1">
    <property type="nucleotide sequence ID" value="NZ_CP013970.1"/>
</dbReference>
<organism evidence="2 3">
    <name type="scientific">Erwinia tracheiphila</name>
    <dbReference type="NCBI Taxonomy" id="65700"/>
    <lineage>
        <taxon>Bacteria</taxon>
        <taxon>Pseudomonadati</taxon>
        <taxon>Pseudomonadota</taxon>
        <taxon>Gammaproteobacteria</taxon>
        <taxon>Enterobacterales</taxon>
        <taxon>Erwiniaceae</taxon>
        <taxon>Erwinia</taxon>
    </lineage>
</organism>
<sequence length="115" mass="12646">MIRNKNFESVSELLQAVVLFLVELIGYRDTQSLIEHVGGVSFPVGKNVNTTGKRRVDVLASAVPVESAKKIAARFGGETLYIPRCSAALRELRNRRFIAEYHALRAAGESGALRC</sequence>
<evidence type="ECO:0000313" key="3">
    <source>
        <dbReference type="Proteomes" id="UP000264980"/>
    </source>
</evidence>
<dbReference type="Proteomes" id="UP000264980">
    <property type="component" value="Chromosome"/>
</dbReference>
<evidence type="ECO:0000259" key="1">
    <source>
        <dbReference type="Pfam" id="PF08765"/>
    </source>
</evidence>
<protein>
    <recommendedName>
        <fullName evidence="1">Mor transcription activator domain-containing protein</fullName>
    </recommendedName>
</protein>
<feature type="domain" description="Mor transcription activator" evidence="1">
    <location>
        <begin position="56"/>
        <end position="102"/>
    </location>
</feature>
<dbReference type="Pfam" id="PF08765">
    <property type="entry name" value="Mor"/>
    <property type="match status" value="1"/>
</dbReference>
<accession>A0A345CP23</accession>
<reference evidence="2 3" key="1">
    <citation type="submission" date="2016-01" db="EMBL/GenBank/DDBJ databases">
        <authorList>
            <person name="Oliw E.H."/>
        </authorList>
    </citation>
    <scope>NUCLEOTIDE SEQUENCE [LARGE SCALE GENOMIC DNA]</scope>
    <source>
        <strain evidence="2 3">MDcuke</strain>
    </source>
</reference>
<dbReference type="EMBL" id="CP013970">
    <property type="protein sequence ID" value="AXF75190.1"/>
    <property type="molecule type" value="Genomic_DNA"/>
</dbReference>
<dbReference type="InterPro" id="IPR009057">
    <property type="entry name" value="Homeodomain-like_sf"/>
</dbReference>
<gene>
    <name evidence="2" type="ORF">AV903_02210</name>
</gene>
<proteinExistence type="predicted"/>
<dbReference type="InterPro" id="IPR014875">
    <property type="entry name" value="Mor_transcription_activator"/>
</dbReference>
<name>A0A345CP23_9GAMM</name>
<evidence type="ECO:0000313" key="2">
    <source>
        <dbReference type="EMBL" id="AXF75190.1"/>
    </source>
</evidence>
<dbReference type="AlphaFoldDB" id="A0A345CP23"/>
<dbReference type="SUPFAM" id="SSF46689">
    <property type="entry name" value="Homeodomain-like"/>
    <property type="match status" value="1"/>
</dbReference>